<dbReference type="Gene3D" id="1.10.150.130">
    <property type="match status" value="1"/>
</dbReference>
<dbReference type="PANTHER" id="PTHR30349">
    <property type="entry name" value="PHAGE INTEGRASE-RELATED"/>
    <property type="match status" value="1"/>
</dbReference>
<protein>
    <recommendedName>
        <fullName evidence="5">Tyr recombinase domain-containing protein</fullName>
    </recommendedName>
</protein>
<dbReference type="CDD" id="cd00796">
    <property type="entry name" value="INT_Rci_Hp1_C"/>
    <property type="match status" value="1"/>
</dbReference>
<evidence type="ECO:0000259" key="5">
    <source>
        <dbReference type="PROSITE" id="PS51898"/>
    </source>
</evidence>
<evidence type="ECO:0000256" key="2">
    <source>
        <dbReference type="ARBA" id="ARBA00022908"/>
    </source>
</evidence>
<keyword evidence="7" id="KW-1185">Reference proteome</keyword>
<sequence length="351" mass="38692">MARKAKRPYLPGVHIVRAKDREYHYAYRGGPRLPDPDTDPQGYINAYRKAHSVRVAPSAVILGAQGQTISGLVGLYKASGDFKRLAPSTQKLYRSVLEAIDQHFGTLAVVALKSEQMPARIRTWRDEVADRPRAADTRVEVLSALLQWGVRYGYVTKNPARGIEGIHRANRSDIIWTDDELQRLLAAATPECARAITVAVYTGLRQGDLIALTWDEIDFDVGIVERVTNKSGGRTRATPPLLPESRAALESAPRIAPTALTSGLGRPWTQSGLGNAFRDARDAIGVNKRFHDLRGTAATRFASAGFSAQQIAAFMGWEEGRVEAILKRYVSKRKLAADAARRLRDASEDNH</sequence>
<dbReference type="GO" id="GO:0006310">
    <property type="term" value="P:DNA recombination"/>
    <property type="evidence" value="ECO:0007669"/>
    <property type="project" value="UniProtKB-KW"/>
</dbReference>
<gene>
    <name evidence="6" type="ORF">ATE48_09000</name>
</gene>
<dbReference type="InterPro" id="IPR010998">
    <property type="entry name" value="Integrase_recombinase_N"/>
</dbReference>
<dbReference type="InterPro" id="IPR050090">
    <property type="entry name" value="Tyrosine_recombinase_XerCD"/>
</dbReference>
<dbReference type="OrthoDB" id="8201432at2"/>
<dbReference type="STRING" id="1759059.ATE48_09000"/>
<dbReference type="GO" id="GO:0015074">
    <property type="term" value="P:DNA integration"/>
    <property type="evidence" value="ECO:0007669"/>
    <property type="project" value="UniProtKB-KW"/>
</dbReference>
<dbReference type="Pfam" id="PF00589">
    <property type="entry name" value="Phage_integrase"/>
    <property type="match status" value="1"/>
</dbReference>
<comment type="similarity">
    <text evidence="1">Belongs to the 'phage' integrase family.</text>
</comment>
<evidence type="ECO:0000256" key="4">
    <source>
        <dbReference type="ARBA" id="ARBA00023172"/>
    </source>
</evidence>
<dbReference type="PANTHER" id="PTHR30349:SF64">
    <property type="entry name" value="PROPHAGE INTEGRASE INTD-RELATED"/>
    <property type="match status" value="1"/>
</dbReference>
<feature type="domain" description="Tyr recombinase" evidence="5">
    <location>
        <begin position="171"/>
        <end position="345"/>
    </location>
</feature>
<keyword evidence="4" id="KW-0233">DNA recombination</keyword>
<dbReference type="AlphaFoldDB" id="A0A1B1AHL7"/>
<dbReference type="InterPro" id="IPR011010">
    <property type="entry name" value="DNA_brk_join_enz"/>
</dbReference>
<dbReference type="InterPro" id="IPR002104">
    <property type="entry name" value="Integrase_catalytic"/>
</dbReference>
<evidence type="ECO:0000256" key="1">
    <source>
        <dbReference type="ARBA" id="ARBA00008857"/>
    </source>
</evidence>
<evidence type="ECO:0000313" key="7">
    <source>
        <dbReference type="Proteomes" id="UP000092498"/>
    </source>
</evidence>
<name>A0A1B1AHL7_9PROT</name>
<reference evidence="6 7" key="1">
    <citation type="submission" date="2015-11" db="EMBL/GenBank/DDBJ databases">
        <title>Whole-Genome Sequence of Candidatus Oderbacter manganicum from the National Park Lower Oder Valley, Germany.</title>
        <authorList>
            <person name="Braun B."/>
            <person name="Liere K."/>
            <person name="Szewzyk U."/>
        </authorList>
    </citation>
    <scope>NUCLEOTIDE SEQUENCE [LARGE SCALE GENOMIC DNA]</scope>
    <source>
        <strain evidence="6 7">OTSz_A_272</strain>
    </source>
</reference>
<dbReference type="InParanoid" id="A0A1B1AHL7"/>
<dbReference type="RefSeq" id="WP_083197246.1">
    <property type="nucleotide sequence ID" value="NZ_CP013244.1"/>
</dbReference>
<proteinExistence type="inferred from homology"/>
<dbReference type="KEGG" id="cbot:ATE48_09000"/>
<dbReference type="PROSITE" id="PS51898">
    <property type="entry name" value="TYR_RECOMBINASE"/>
    <property type="match status" value="1"/>
</dbReference>
<dbReference type="EMBL" id="CP013244">
    <property type="protein sequence ID" value="ANP46048.1"/>
    <property type="molecule type" value="Genomic_DNA"/>
</dbReference>
<dbReference type="Gene3D" id="1.10.443.10">
    <property type="entry name" value="Intergrase catalytic core"/>
    <property type="match status" value="1"/>
</dbReference>
<dbReference type="InterPro" id="IPR013762">
    <property type="entry name" value="Integrase-like_cat_sf"/>
</dbReference>
<evidence type="ECO:0000313" key="6">
    <source>
        <dbReference type="EMBL" id="ANP46048.1"/>
    </source>
</evidence>
<dbReference type="SUPFAM" id="SSF56349">
    <property type="entry name" value="DNA breaking-rejoining enzymes"/>
    <property type="match status" value="1"/>
</dbReference>
<accession>A0A1B1AHL7</accession>
<keyword evidence="2" id="KW-0229">DNA integration</keyword>
<dbReference type="Proteomes" id="UP000092498">
    <property type="component" value="Chromosome"/>
</dbReference>
<evidence type="ECO:0000256" key="3">
    <source>
        <dbReference type="ARBA" id="ARBA00023125"/>
    </source>
</evidence>
<organism evidence="6 7">
    <name type="scientific">Candidatus Viadribacter manganicus</name>
    <dbReference type="NCBI Taxonomy" id="1759059"/>
    <lineage>
        <taxon>Bacteria</taxon>
        <taxon>Pseudomonadati</taxon>
        <taxon>Pseudomonadota</taxon>
        <taxon>Alphaproteobacteria</taxon>
        <taxon>Hyphomonadales</taxon>
        <taxon>Hyphomonadaceae</taxon>
        <taxon>Candidatus Viadribacter</taxon>
    </lineage>
</organism>
<keyword evidence="3" id="KW-0238">DNA-binding</keyword>
<dbReference type="GO" id="GO:0003677">
    <property type="term" value="F:DNA binding"/>
    <property type="evidence" value="ECO:0007669"/>
    <property type="project" value="UniProtKB-KW"/>
</dbReference>